<dbReference type="AlphaFoldDB" id="K3WLL8"/>
<reference evidence="7" key="1">
    <citation type="journal article" date="2010" name="Genome Biol.">
        <title>Genome sequence of the necrotrophic plant pathogen Pythium ultimum reveals original pathogenicity mechanisms and effector repertoire.</title>
        <authorList>
            <person name="Levesque C.A."/>
            <person name="Brouwer H."/>
            <person name="Cano L."/>
            <person name="Hamilton J.P."/>
            <person name="Holt C."/>
            <person name="Huitema E."/>
            <person name="Raffaele S."/>
            <person name="Robideau G.P."/>
            <person name="Thines M."/>
            <person name="Win J."/>
            <person name="Zerillo M.M."/>
            <person name="Beakes G.W."/>
            <person name="Boore J.L."/>
            <person name="Busam D."/>
            <person name="Dumas B."/>
            <person name="Ferriera S."/>
            <person name="Fuerstenberg S.I."/>
            <person name="Gachon C.M."/>
            <person name="Gaulin E."/>
            <person name="Govers F."/>
            <person name="Grenville-Briggs L."/>
            <person name="Horner N."/>
            <person name="Hostetler J."/>
            <person name="Jiang R.H."/>
            <person name="Johnson J."/>
            <person name="Krajaejun T."/>
            <person name="Lin H."/>
            <person name="Meijer H.J."/>
            <person name="Moore B."/>
            <person name="Morris P."/>
            <person name="Phuntmart V."/>
            <person name="Puiu D."/>
            <person name="Shetty J."/>
            <person name="Stajich J.E."/>
            <person name="Tripathy S."/>
            <person name="Wawra S."/>
            <person name="van West P."/>
            <person name="Whitty B.R."/>
            <person name="Coutinho P.M."/>
            <person name="Henrissat B."/>
            <person name="Martin F."/>
            <person name="Thomas P.D."/>
            <person name="Tyler B.M."/>
            <person name="De Vries R.P."/>
            <person name="Kamoun S."/>
            <person name="Yandell M."/>
            <person name="Tisserat N."/>
            <person name="Buell C.R."/>
        </authorList>
    </citation>
    <scope>NUCLEOTIDE SEQUENCE</scope>
    <source>
        <strain evidence="7">DAOM:BR144</strain>
    </source>
</reference>
<sequence>MDNTQAADELFIRDGHFVDAQGRVRLLRGVNLGGSSKLPYGYGHTNEADFSDFYDGAANVSFVNRPFPIEDADLHFARLKRWGLTFLRFIVTWEAIEHEGPGIYDRDYLAYIRAVVEKAAEYGMQIYIDPHQDVWSRWTGGDGAPMWTLECVGFEPRNFETTKAALCLETTGKPASEFPKMIWPTNYYKLAAATMFTLFWGGAKFAPKCHVNGIQVQEFLQSHYINALTELAKSLKGLKNVAGFGTMNEPGNGYIGSEDLSRFISPGDLKNGLAPTPFQGMVLGEGIAQSVDVWESNIWAMVRGKPSRTQWVDPKGVRAWKTGRQCIWMDEGVWRIDASGKPELLKPAYFAGMDFGKECYVPFTTRFTKSIQQVLQKSMVFVEMPPMEFNGSEFPEIDPKVIPHAVNAMHWYDLATLFFCSWSDYFTIDFFTQKLVFGNATRRRMHEAQLKHITTFGKKMHNAPTLIGEVGIPYNMNKGKAYENGDFNGQISALDHTISCLEANMLSFTLWCYAADNSNKYGDLWNLEDLSLVSPDTEKKTITKNKNVQHRDDAARALVAFARPHAARVAGIPLKSQFTLKELHYELQFSTNKWKPIDAPTEIFVPHVQYPRGYKVTTSNGKVEIEKHDGFDLVVFQHDRNVEQHSVIVSSKVTVRKTSPYLQAAIIAAISSSLVYLAKQRQ</sequence>
<comment type="similarity">
    <text evidence="1">Belongs to the glycosyl hydrolase 5 (cellulase A) family.</text>
</comment>
<dbReference type="InParanoid" id="K3WLL8"/>
<proteinExistence type="inferred from homology"/>
<keyword evidence="7" id="KW-1185">Reference proteome</keyword>
<evidence type="ECO:0000313" key="6">
    <source>
        <dbReference type="EnsemblProtists" id="PYU1_T005860"/>
    </source>
</evidence>
<dbReference type="VEuPathDB" id="FungiDB:PYU1_G005848"/>
<dbReference type="GO" id="GO:0016042">
    <property type="term" value="P:lipid catabolic process"/>
    <property type="evidence" value="ECO:0007669"/>
    <property type="project" value="UniProtKB-ARBA"/>
</dbReference>
<dbReference type="STRING" id="431595.K3WLL8"/>
<dbReference type="Pfam" id="PF00150">
    <property type="entry name" value="Cellulase"/>
    <property type="match status" value="1"/>
</dbReference>
<dbReference type="Pfam" id="PF18564">
    <property type="entry name" value="Glyco_hydro_5_C"/>
    <property type="match status" value="1"/>
</dbReference>
<reference evidence="7" key="2">
    <citation type="submission" date="2010-04" db="EMBL/GenBank/DDBJ databases">
        <authorList>
            <person name="Buell R."/>
            <person name="Hamilton J."/>
            <person name="Hostetler J."/>
        </authorList>
    </citation>
    <scope>NUCLEOTIDE SEQUENCE [LARGE SCALE GENOMIC DNA]</scope>
    <source>
        <strain evidence="7">DAOM:BR144</strain>
    </source>
</reference>
<dbReference type="GO" id="GO:0000272">
    <property type="term" value="P:polysaccharide catabolic process"/>
    <property type="evidence" value="ECO:0007669"/>
    <property type="project" value="InterPro"/>
</dbReference>
<dbReference type="GO" id="GO:0008422">
    <property type="term" value="F:beta-glucosidase activity"/>
    <property type="evidence" value="ECO:0007669"/>
    <property type="project" value="TreeGrafter"/>
</dbReference>
<evidence type="ECO:0000259" key="5">
    <source>
        <dbReference type="Pfam" id="PF18564"/>
    </source>
</evidence>
<organism evidence="6 7">
    <name type="scientific">Globisporangium ultimum (strain ATCC 200006 / CBS 805.95 / DAOM BR144)</name>
    <name type="common">Pythium ultimum</name>
    <dbReference type="NCBI Taxonomy" id="431595"/>
    <lineage>
        <taxon>Eukaryota</taxon>
        <taxon>Sar</taxon>
        <taxon>Stramenopiles</taxon>
        <taxon>Oomycota</taxon>
        <taxon>Peronosporomycetes</taxon>
        <taxon>Pythiales</taxon>
        <taxon>Pythiaceae</taxon>
        <taxon>Globisporangium</taxon>
    </lineage>
</organism>
<dbReference type="Gene3D" id="3.20.20.80">
    <property type="entry name" value="Glycosidases"/>
    <property type="match status" value="1"/>
</dbReference>
<evidence type="ECO:0000256" key="1">
    <source>
        <dbReference type="ARBA" id="ARBA00005641"/>
    </source>
</evidence>
<dbReference type="OMA" id="PSNGWIG"/>
<evidence type="ECO:0000259" key="4">
    <source>
        <dbReference type="Pfam" id="PF00150"/>
    </source>
</evidence>
<dbReference type="InterPro" id="IPR052066">
    <property type="entry name" value="Glycosphingolipid_Hydrolases"/>
</dbReference>
<feature type="domain" description="Glycoside hydrolase family 5" evidence="4">
    <location>
        <begin position="76"/>
        <end position="251"/>
    </location>
</feature>
<dbReference type="EnsemblProtists" id="PYU1_T005860">
    <property type="protein sequence ID" value="PYU1_T005860"/>
    <property type="gene ID" value="PYU1_G005848"/>
</dbReference>
<dbReference type="EMBL" id="GL376573">
    <property type="status" value="NOT_ANNOTATED_CDS"/>
    <property type="molecule type" value="Genomic_DNA"/>
</dbReference>
<keyword evidence="3" id="KW-0326">Glycosidase</keyword>
<dbReference type="InterPro" id="IPR001547">
    <property type="entry name" value="Glyco_hydro_5"/>
</dbReference>
<dbReference type="Gene3D" id="2.60.40.1180">
    <property type="entry name" value="Golgi alpha-mannosidase II"/>
    <property type="match status" value="1"/>
</dbReference>
<dbReference type="GO" id="GO:1901136">
    <property type="term" value="P:carbohydrate derivative catabolic process"/>
    <property type="evidence" value="ECO:0007669"/>
    <property type="project" value="UniProtKB-ARBA"/>
</dbReference>
<evidence type="ECO:0008006" key="8">
    <source>
        <dbReference type="Google" id="ProtNLM"/>
    </source>
</evidence>
<dbReference type="InterPro" id="IPR013780">
    <property type="entry name" value="Glyco_hydro_b"/>
</dbReference>
<reference evidence="6" key="3">
    <citation type="submission" date="2015-02" db="UniProtKB">
        <authorList>
            <consortium name="EnsemblProtists"/>
        </authorList>
    </citation>
    <scope>IDENTIFICATION</scope>
    <source>
        <strain evidence="6">DAOM BR144</strain>
    </source>
</reference>
<evidence type="ECO:0000256" key="2">
    <source>
        <dbReference type="ARBA" id="ARBA00022801"/>
    </source>
</evidence>
<evidence type="ECO:0000256" key="3">
    <source>
        <dbReference type="ARBA" id="ARBA00023295"/>
    </source>
</evidence>
<dbReference type="PANTHER" id="PTHR31308">
    <property type="match status" value="1"/>
</dbReference>
<dbReference type="InterPro" id="IPR017853">
    <property type="entry name" value="GH"/>
</dbReference>
<dbReference type="eggNOG" id="ENOG502QPU8">
    <property type="taxonomic scope" value="Eukaryota"/>
</dbReference>
<dbReference type="SUPFAM" id="SSF51445">
    <property type="entry name" value="(Trans)glycosidases"/>
    <property type="match status" value="2"/>
</dbReference>
<dbReference type="PANTHER" id="PTHR31308:SF5">
    <property type="entry name" value="ERGOSTERYL-BETA-GLUCOSIDASE"/>
    <property type="match status" value="1"/>
</dbReference>
<evidence type="ECO:0000313" key="7">
    <source>
        <dbReference type="Proteomes" id="UP000019132"/>
    </source>
</evidence>
<dbReference type="InterPro" id="IPR041036">
    <property type="entry name" value="GH5_C"/>
</dbReference>
<accession>K3WLL8</accession>
<feature type="domain" description="Glycoside hydrolase family 5 C-terminal" evidence="5">
    <location>
        <begin position="563"/>
        <end position="649"/>
    </location>
</feature>
<dbReference type="HOGENOM" id="CLU_009024_1_0_1"/>
<protein>
    <recommendedName>
        <fullName evidence="8">Glycoside hydrolase family 5 domain-containing protein</fullName>
    </recommendedName>
</protein>
<name>K3WLL8_GLOUD</name>
<dbReference type="Proteomes" id="UP000019132">
    <property type="component" value="Unassembled WGS sequence"/>
</dbReference>
<keyword evidence="2" id="KW-0378">Hydrolase</keyword>